<dbReference type="Gene3D" id="1.10.10.10">
    <property type="entry name" value="Winged helix-like DNA-binding domain superfamily/Winged helix DNA-binding domain"/>
    <property type="match status" value="1"/>
</dbReference>
<dbReference type="EMBL" id="SOCP01000001">
    <property type="protein sequence ID" value="TDV57162.1"/>
    <property type="molecule type" value="Genomic_DNA"/>
</dbReference>
<evidence type="ECO:0000313" key="2">
    <source>
        <dbReference type="EMBL" id="TDV57162.1"/>
    </source>
</evidence>
<dbReference type="RefSeq" id="WP_133900494.1">
    <property type="nucleotide sequence ID" value="NZ_SOCP01000001.1"/>
</dbReference>
<dbReference type="InterPro" id="IPR036390">
    <property type="entry name" value="WH_DNA-bd_sf"/>
</dbReference>
<feature type="domain" description="Transcription regulator PadR N-terminal" evidence="1">
    <location>
        <begin position="14"/>
        <end position="89"/>
    </location>
</feature>
<keyword evidence="3" id="KW-1185">Reference proteome</keyword>
<dbReference type="SUPFAM" id="SSF46785">
    <property type="entry name" value="Winged helix' DNA-binding domain"/>
    <property type="match status" value="1"/>
</dbReference>
<proteinExistence type="predicted"/>
<reference evidence="2 3" key="1">
    <citation type="submission" date="2019-03" db="EMBL/GenBank/DDBJ databases">
        <title>Genomic Encyclopedia of Archaeal and Bacterial Type Strains, Phase II (KMG-II): from individual species to whole genera.</title>
        <authorList>
            <person name="Goeker M."/>
        </authorList>
    </citation>
    <scope>NUCLEOTIDE SEQUENCE [LARGE SCALE GENOMIC DNA]</scope>
    <source>
        <strain evidence="2 3">DSM 45499</strain>
    </source>
</reference>
<dbReference type="PANTHER" id="PTHR33169">
    <property type="entry name" value="PADR-FAMILY TRANSCRIPTIONAL REGULATOR"/>
    <property type="match status" value="1"/>
</dbReference>
<gene>
    <name evidence="2" type="ORF">CLV71_10133</name>
</gene>
<evidence type="ECO:0000259" key="1">
    <source>
        <dbReference type="Pfam" id="PF03551"/>
    </source>
</evidence>
<dbReference type="InterPro" id="IPR052509">
    <property type="entry name" value="Metal_resp_DNA-bind_regulator"/>
</dbReference>
<evidence type="ECO:0000313" key="3">
    <source>
        <dbReference type="Proteomes" id="UP000294927"/>
    </source>
</evidence>
<name>A0A4R7W3U2_9PSEU</name>
<dbReference type="AlphaFoldDB" id="A0A4R7W3U2"/>
<sequence>MAVRKVANLLALAVLATVVQRPMHPYEIASMLRARGKDDDMEIKWGSLYTVVRNLAKHGFVEVVDHERDGARPERTIYRITAAGLDELRDWTRELVATLQPEHPRFKAGLSVLSILRPDEAVEALRSRLAGLEAAVARQRTALARYADVPRLFLVEDEYELAVREAEVTWVRGLLAELTDETFPDLVSWRRWHETGTPPAEFAELAERGSTE</sequence>
<dbReference type="OrthoDB" id="8443918at2"/>
<accession>A0A4R7W3U2</accession>
<dbReference type="Proteomes" id="UP000294927">
    <property type="component" value="Unassembled WGS sequence"/>
</dbReference>
<keyword evidence="2" id="KW-0238">DNA-binding</keyword>
<organism evidence="2 3">
    <name type="scientific">Actinophytocola oryzae</name>
    <dbReference type="NCBI Taxonomy" id="502181"/>
    <lineage>
        <taxon>Bacteria</taxon>
        <taxon>Bacillati</taxon>
        <taxon>Actinomycetota</taxon>
        <taxon>Actinomycetes</taxon>
        <taxon>Pseudonocardiales</taxon>
        <taxon>Pseudonocardiaceae</taxon>
    </lineage>
</organism>
<protein>
    <submittedName>
        <fullName evidence="2">DNA-binding PadR family transcriptional regulator</fullName>
    </submittedName>
</protein>
<dbReference type="GO" id="GO:0003677">
    <property type="term" value="F:DNA binding"/>
    <property type="evidence" value="ECO:0007669"/>
    <property type="project" value="UniProtKB-KW"/>
</dbReference>
<comment type="caution">
    <text evidence="2">The sequence shown here is derived from an EMBL/GenBank/DDBJ whole genome shotgun (WGS) entry which is preliminary data.</text>
</comment>
<dbReference type="PANTHER" id="PTHR33169:SF14">
    <property type="entry name" value="TRANSCRIPTIONAL REGULATOR RV3488"/>
    <property type="match status" value="1"/>
</dbReference>
<dbReference type="InterPro" id="IPR036388">
    <property type="entry name" value="WH-like_DNA-bd_sf"/>
</dbReference>
<dbReference type="InterPro" id="IPR005149">
    <property type="entry name" value="Tscrpt_reg_PadR_N"/>
</dbReference>
<dbReference type="Pfam" id="PF03551">
    <property type="entry name" value="PadR"/>
    <property type="match status" value="1"/>
</dbReference>